<reference evidence="4" key="2">
    <citation type="submission" date="2011-01" db="EMBL/GenBank/DDBJ databases">
        <title>The complete genome of Deinococcus maricopensis DSM 21211.</title>
        <authorList>
            <consortium name="US DOE Joint Genome Institute (JGI-PGF)"/>
            <person name="Lucas S."/>
            <person name="Copeland A."/>
            <person name="Lapidus A."/>
            <person name="Goodwin L."/>
            <person name="Pitluck S."/>
            <person name="Kyrpides N."/>
            <person name="Mavromatis K."/>
            <person name="Pagani I."/>
            <person name="Ivanova N."/>
            <person name="Ovchinnikova G."/>
            <person name="Zeytun A."/>
            <person name="Detter J.C."/>
            <person name="Han C."/>
            <person name="Land M."/>
            <person name="Hauser L."/>
            <person name="Markowitz V."/>
            <person name="Cheng J.-F."/>
            <person name="Hugenholtz P."/>
            <person name="Woyke T."/>
            <person name="Wu D."/>
            <person name="Pukall R."/>
            <person name="Gehrich-Schroeter G."/>
            <person name="Brambilla E."/>
            <person name="Klenk H.-P."/>
            <person name="Eisen J.A."/>
        </authorList>
    </citation>
    <scope>NUCLEOTIDE SEQUENCE [LARGE SCALE GENOMIC DNA]</scope>
    <source>
        <strain evidence="4">DSM 21211 / LMG 22137 / NRRL B-23946 / LB-34</strain>
    </source>
</reference>
<sequence length="101" mass="11091">MNLFVLISQYLKPQADVDVVTPRHRAWLDDHYRSGTFLVSGRQDPPTGGVIVARAQSREALEALMANDPFVLEGCAAYTITAFTPVKRGAAVHLDDIPLVQ</sequence>
<dbReference type="KEGG" id="dmr:Deima_1182"/>
<dbReference type="Pfam" id="PF03795">
    <property type="entry name" value="YCII"/>
    <property type="match status" value="1"/>
</dbReference>
<dbReference type="EMBL" id="CP002454">
    <property type="protein sequence ID" value="ADV66834.1"/>
    <property type="molecule type" value="Genomic_DNA"/>
</dbReference>
<gene>
    <name evidence="3" type="ordered locus">Deima_1182</name>
</gene>
<dbReference type="AlphaFoldDB" id="E8U6Z5"/>
<dbReference type="InterPro" id="IPR011008">
    <property type="entry name" value="Dimeric_a/b-barrel"/>
</dbReference>
<evidence type="ECO:0000313" key="3">
    <source>
        <dbReference type="EMBL" id="ADV66834.1"/>
    </source>
</evidence>
<proteinExistence type="inferred from homology"/>
<name>E8U6Z5_DEIML</name>
<organism evidence="3 4">
    <name type="scientific">Deinococcus maricopensis (strain DSM 21211 / LMG 22137 / NRRL B-23946 / LB-34)</name>
    <dbReference type="NCBI Taxonomy" id="709986"/>
    <lineage>
        <taxon>Bacteria</taxon>
        <taxon>Thermotogati</taxon>
        <taxon>Deinococcota</taxon>
        <taxon>Deinococci</taxon>
        <taxon>Deinococcales</taxon>
        <taxon>Deinococcaceae</taxon>
        <taxon>Deinococcus</taxon>
    </lineage>
</organism>
<dbReference type="InterPro" id="IPR005545">
    <property type="entry name" value="YCII"/>
</dbReference>
<evidence type="ECO:0000259" key="2">
    <source>
        <dbReference type="Pfam" id="PF03795"/>
    </source>
</evidence>
<reference evidence="3 4" key="1">
    <citation type="journal article" date="2011" name="Stand. Genomic Sci.">
        <title>Complete genome sequence of Deinococcus maricopensis type strain (LB-34).</title>
        <authorList>
            <person name="Pukall R."/>
            <person name="Zeytun A."/>
            <person name="Lucas S."/>
            <person name="Lapidus A."/>
            <person name="Hammon N."/>
            <person name="Deshpande S."/>
            <person name="Nolan M."/>
            <person name="Cheng J.F."/>
            <person name="Pitluck S."/>
            <person name="Liolios K."/>
            <person name="Pagani I."/>
            <person name="Mikhailova N."/>
            <person name="Ivanova N."/>
            <person name="Mavromatis K."/>
            <person name="Pati A."/>
            <person name="Tapia R."/>
            <person name="Han C."/>
            <person name="Goodwin L."/>
            <person name="Chen A."/>
            <person name="Palaniappan K."/>
            <person name="Land M."/>
            <person name="Hauser L."/>
            <person name="Chang Y.J."/>
            <person name="Jeffries C.D."/>
            <person name="Brambilla E.M."/>
            <person name="Rohde M."/>
            <person name="Goker M."/>
            <person name="Detter J.C."/>
            <person name="Woyke T."/>
            <person name="Bristow J."/>
            <person name="Eisen J.A."/>
            <person name="Markowitz V."/>
            <person name="Hugenholtz P."/>
            <person name="Kyrpides N.C."/>
            <person name="Klenk H.P."/>
        </authorList>
    </citation>
    <scope>NUCLEOTIDE SEQUENCE [LARGE SCALE GENOMIC DNA]</scope>
    <source>
        <strain evidence="4">DSM 21211 / LMG 22137 / NRRL B-23946 / LB-34</strain>
    </source>
</reference>
<protein>
    <submittedName>
        <fullName evidence="3">YCII-related protein</fullName>
    </submittedName>
</protein>
<dbReference type="HOGENOM" id="CLU_110355_6_1_0"/>
<dbReference type="eggNOG" id="COG2350">
    <property type="taxonomic scope" value="Bacteria"/>
</dbReference>
<dbReference type="PANTHER" id="PTHR37828">
    <property type="entry name" value="GSR2449 PROTEIN"/>
    <property type="match status" value="1"/>
</dbReference>
<dbReference type="Gene3D" id="3.30.70.1060">
    <property type="entry name" value="Dimeric alpha+beta barrel"/>
    <property type="match status" value="1"/>
</dbReference>
<dbReference type="Proteomes" id="UP000008635">
    <property type="component" value="Chromosome"/>
</dbReference>
<dbReference type="OrthoDB" id="9814407at2"/>
<evidence type="ECO:0000256" key="1">
    <source>
        <dbReference type="ARBA" id="ARBA00007689"/>
    </source>
</evidence>
<evidence type="ECO:0000313" key="4">
    <source>
        <dbReference type="Proteomes" id="UP000008635"/>
    </source>
</evidence>
<accession>E8U6Z5</accession>
<dbReference type="RefSeq" id="WP_013556339.1">
    <property type="nucleotide sequence ID" value="NC_014958.1"/>
</dbReference>
<comment type="similarity">
    <text evidence="1">Belongs to the YciI family.</text>
</comment>
<dbReference type="STRING" id="709986.Deima_1182"/>
<keyword evidence="4" id="KW-1185">Reference proteome</keyword>
<dbReference type="SUPFAM" id="SSF54909">
    <property type="entry name" value="Dimeric alpha+beta barrel"/>
    <property type="match status" value="1"/>
</dbReference>
<dbReference type="PANTHER" id="PTHR37828:SF1">
    <property type="entry name" value="YCII-RELATED DOMAIN-CONTAINING PROTEIN"/>
    <property type="match status" value="1"/>
</dbReference>
<feature type="domain" description="YCII-related" evidence="2">
    <location>
        <begin position="5"/>
        <end position="83"/>
    </location>
</feature>